<dbReference type="GeneID" id="20222621"/>
<protein>
    <submittedName>
        <fullName evidence="5">Uncharacterized protein</fullName>
    </submittedName>
</protein>
<evidence type="ECO:0000313" key="6">
    <source>
        <dbReference type="Proteomes" id="UP000002729"/>
    </source>
</evidence>
<dbReference type="eggNOG" id="KOG1208">
    <property type="taxonomic scope" value="Eukaryota"/>
</dbReference>
<dbReference type="SUPFAM" id="SSF51735">
    <property type="entry name" value="NAD(P)-binding Rossmann-fold domains"/>
    <property type="match status" value="1"/>
</dbReference>
<dbReference type="Gene3D" id="3.40.50.720">
    <property type="entry name" value="NAD(P)-binding Rossmann-like Domain"/>
    <property type="match status" value="1"/>
</dbReference>
<dbReference type="OrthoDB" id="47007at2759"/>
<name>F0XWM1_AURAN</name>
<keyword evidence="3" id="KW-0560">Oxidoreductase</keyword>
<dbReference type="Pfam" id="PF00106">
    <property type="entry name" value="adh_short"/>
    <property type="match status" value="1"/>
</dbReference>
<dbReference type="PANTHER" id="PTHR43963">
    <property type="entry name" value="CARBONYL REDUCTASE 1-RELATED"/>
    <property type="match status" value="1"/>
</dbReference>
<dbReference type="Proteomes" id="UP000002729">
    <property type="component" value="Unassembled WGS sequence"/>
</dbReference>
<dbReference type="AlphaFoldDB" id="F0XWM1"/>
<sequence>MTRVAVVTGANKGIGFHVAQQLLASCTVVILACRDASRGEAAVRRLSDPKARFMQLDIGDEASIATFAAAVEQDVGRVDALVNDAAIAFKAADPTPFAAQTEPTLKINVRGTVALTDALLPLLERSDAGRLVHVASMTGKLREVSRKRRRDFSDPALTTERLLGLADDFAADVAAGRHKAAGWGSSNYGLSKPCVIAHSKILARKYAGSALRVNACCPGYCRTDMSSNRGGRPPEVGARNAVLLALPDCGLNGEFVQDEAVSAW</sequence>
<evidence type="ECO:0000256" key="4">
    <source>
        <dbReference type="RuleBase" id="RU000363"/>
    </source>
</evidence>
<keyword evidence="6" id="KW-1185">Reference proteome</keyword>
<dbReference type="PRINTS" id="PR00080">
    <property type="entry name" value="SDRFAMILY"/>
</dbReference>
<proteinExistence type="inferred from homology"/>
<dbReference type="InParanoid" id="F0XWM1"/>
<dbReference type="OMA" id="QKKFRCE"/>
<dbReference type="PROSITE" id="PS51257">
    <property type="entry name" value="PROKAR_LIPOPROTEIN"/>
    <property type="match status" value="1"/>
</dbReference>
<dbReference type="PRINTS" id="PR00081">
    <property type="entry name" value="GDHRDH"/>
</dbReference>
<evidence type="ECO:0000256" key="3">
    <source>
        <dbReference type="ARBA" id="ARBA00023002"/>
    </source>
</evidence>
<dbReference type="KEGG" id="aaf:AURANDRAFT_58590"/>
<dbReference type="GO" id="GO:0016491">
    <property type="term" value="F:oxidoreductase activity"/>
    <property type="evidence" value="ECO:0007669"/>
    <property type="project" value="UniProtKB-KW"/>
</dbReference>
<evidence type="ECO:0000256" key="2">
    <source>
        <dbReference type="ARBA" id="ARBA00022857"/>
    </source>
</evidence>
<reference evidence="5 6" key="1">
    <citation type="journal article" date="2011" name="Proc. Natl. Acad. Sci. U.S.A.">
        <title>Niche of harmful alga Aureococcus anophagefferens revealed through ecogenomics.</title>
        <authorList>
            <person name="Gobler C.J."/>
            <person name="Berry D.L."/>
            <person name="Dyhrman S.T."/>
            <person name="Wilhelm S.W."/>
            <person name="Salamov A."/>
            <person name="Lobanov A.V."/>
            <person name="Zhang Y."/>
            <person name="Collier J.L."/>
            <person name="Wurch L.L."/>
            <person name="Kustka A.B."/>
            <person name="Dill B.D."/>
            <person name="Shah M."/>
            <person name="VerBerkmoes N.C."/>
            <person name="Kuo A."/>
            <person name="Terry A."/>
            <person name="Pangilinan J."/>
            <person name="Lindquist E.A."/>
            <person name="Lucas S."/>
            <person name="Paulsen I.T."/>
            <person name="Hattenrath-Lehmann T.K."/>
            <person name="Talmage S.C."/>
            <person name="Walker E.A."/>
            <person name="Koch F."/>
            <person name="Burson A.M."/>
            <person name="Marcoval M.A."/>
            <person name="Tang Y.Z."/>
            <person name="Lecleir G.R."/>
            <person name="Coyne K.J."/>
            <person name="Berg G.M."/>
            <person name="Bertrand E.M."/>
            <person name="Saito M.A."/>
            <person name="Gladyshev V.N."/>
            <person name="Grigoriev I.V."/>
        </authorList>
    </citation>
    <scope>NUCLEOTIDE SEQUENCE [LARGE SCALE GENOMIC DNA]</scope>
    <source>
        <strain evidence="6">CCMP 1984</strain>
    </source>
</reference>
<dbReference type="InterPro" id="IPR002347">
    <property type="entry name" value="SDR_fam"/>
</dbReference>
<keyword evidence="2" id="KW-0521">NADP</keyword>
<organism evidence="6">
    <name type="scientific">Aureococcus anophagefferens</name>
    <name type="common">Harmful bloom alga</name>
    <dbReference type="NCBI Taxonomy" id="44056"/>
    <lineage>
        <taxon>Eukaryota</taxon>
        <taxon>Sar</taxon>
        <taxon>Stramenopiles</taxon>
        <taxon>Ochrophyta</taxon>
        <taxon>Pelagophyceae</taxon>
        <taxon>Pelagomonadales</taxon>
        <taxon>Pelagomonadaceae</taxon>
        <taxon>Aureococcus</taxon>
    </lineage>
</organism>
<gene>
    <name evidence="5" type="ORF">AURANDRAFT_58590</name>
</gene>
<evidence type="ECO:0000313" key="5">
    <source>
        <dbReference type="EMBL" id="EGB12795.1"/>
    </source>
</evidence>
<dbReference type="InterPro" id="IPR036291">
    <property type="entry name" value="NAD(P)-bd_dom_sf"/>
</dbReference>
<evidence type="ECO:0000256" key="1">
    <source>
        <dbReference type="ARBA" id="ARBA00006484"/>
    </source>
</evidence>
<dbReference type="PANTHER" id="PTHR43963:SF6">
    <property type="entry name" value="CHAIN DEHYDROGENASE FAMILY PROTEIN, PUTATIVE (AFU_ORTHOLOGUE AFUA_3G15350)-RELATED"/>
    <property type="match status" value="1"/>
</dbReference>
<accession>F0XWM1</accession>
<dbReference type="EMBL" id="GL833120">
    <property type="protein sequence ID" value="EGB12795.1"/>
    <property type="molecule type" value="Genomic_DNA"/>
</dbReference>
<comment type="similarity">
    <text evidence="1 4">Belongs to the short-chain dehydrogenases/reductases (SDR) family.</text>
</comment>
<dbReference type="RefSeq" id="XP_009032436.1">
    <property type="nucleotide sequence ID" value="XM_009034188.1"/>
</dbReference>
<dbReference type="Pfam" id="PF13561">
    <property type="entry name" value="adh_short_C2"/>
    <property type="match status" value="1"/>
</dbReference>